<accession>A0A9Q1QSH3</accession>
<organism evidence="1 2">
    <name type="scientific">Carnegiea gigantea</name>
    <dbReference type="NCBI Taxonomy" id="171969"/>
    <lineage>
        <taxon>Eukaryota</taxon>
        <taxon>Viridiplantae</taxon>
        <taxon>Streptophyta</taxon>
        <taxon>Embryophyta</taxon>
        <taxon>Tracheophyta</taxon>
        <taxon>Spermatophyta</taxon>
        <taxon>Magnoliopsida</taxon>
        <taxon>eudicotyledons</taxon>
        <taxon>Gunneridae</taxon>
        <taxon>Pentapetalae</taxon>
        <taxon>Caryophyllales</taxon>
        <taxon>Cactineae</taxon>
        <taxon>Cactaceae</taxon>
        <taxon>Cactoideae</taxon>
        <taxon>Echinocereeae</taxon>
        <taxon>Carnegiea</taxon>
    </lineage>
</organism>
<comment type="caution">
    <text evidence="1">The sequence shown here is derived from an EMBL/GenBank/DDBJ whole genome shotgun (WGS) entry which is preliminary data.</text>
</comment>
<dbReference type="Proteomes" id="UP001153076">
    <property type="component" value="Unassembled WGS sequence"/>
</dbReference>
<evidence type="ECO:0000313" key="2">
    <source>
        <dbReference type="Proteomes" id="UP001153076"/>
    </source>
</evidence>
<gene>
    <name evidence="1" type="ORF">Cgig2_016562</name>
</gene>
<keyword evidence="2" id="KW-1185">Reference proteome</keyword>
<reference evidence="1" key="1">
    <citation type="submission" date="2022-04" db="EMBL/GenBank/DDBJ databases">
        <title>Carnegiea gigantea Genome sequencing and assembly v2.</title>
        <authorList>
            <person name="Copetti D."/>
            <person name="Sanderson M.J."/>
            <person name="Burquez A."/>
            <person name="Wojciechowski M.F."/>
        </authorList>
    </citation>
    <scope>NUCLEOTIDE SEQUENCE</scope>
    <source>
        <strain evidence="1">SGP5-SGP5p</strain>
        <tissue evidence="1">Aerial part</tissue>
    </source>
</reference>
<dbReference type="EMBL" id="JAKOGI010000006">
    <property type="protein sequence ID" value="KAJ8451981.1"/>
    <property type="molecule type" value="Genomic_DNA"/>
</dbReference>
<name>A0A9Q1QSH3_9CARY</name>
<sequence>MVIDDTAELGLPCRLTMDCVMWAIRKLDWNPASHLTNPPASPMLASGPSRGRMTSFPTFPGTTQAAEYVRDNLRWSVRESSSLRPNLLPLHFMAYCPEFDHIVEMQFAHTVHVPEMVPRLVETVYNPRLRTAVTSRLRDAPPFRVMRSSIKMSLPLYVPPMRGGRERKKREVVHFQNFTSTEMAAEHRPRPLPEDHLILCLSFKLGVATRYAKDSNIPEMVQVIFYAMVMKEVAERNITCKISAGCLMWACSSCIGILLSFGSRTSSTGSGEPNLRTNEPVR</sequence>
<proteinExistence type="predicted"/>
<evidence type="ECO:0000313" key="1">
    <source>
        <dbReference type="EMBL" id="KAJ8451981.1"/>
    </source>
</evidence>
<protein>
    <submittedName>
        <fullName evidence="1">Uncharacterized protein</fullName>
    </submittedName>
</protein>
<dbReference type="AlphaFoldDB" id="A0A9Q1QSH3"/>